<feature type="compositionally biased region" description="Acidic residues" evidence="1">
    <location>
        <begin position="193"/>
        <end position="203"/>
    </location>
</feature>
<protein>
    <submittedName>
        <fullName evidence="2">Uncharacterized protein</fullName>
    </submittedName>
</protein>
<dbReference type="EMBL" id="JACHNH010000001">
    <property type="protein sequence ID" value="MBB4760697.1"/>
    <property type="molecule type" value="Genomic_DNA"/>
</dbReference>
<evidence type="ECO:0000313" key="3">
    <source>
        <dbReference type="Proteomes" id="UP000578112"/>
    </source>
</evidence>
<feature type="region of interest" description="Disordered" evidence="1">
    <location>
        <begin position="108"/>
        <end position="128"/>
    </location>
</feature>
<evidence type="ECO:0000256" key="1">
    <source>
        <dbReference type="SAM" id="MobiDB-lite"/>
    </source>
</evidence>
<dbReference type="AlphaFoldDB" id="A0A7W7HTV7"/>
<reference evidence="2 3" key="1">
    <citation type="submission" date="2020-08" db="EMBL/GenBank/DDBJ databases">
        <title>Sequencing the genomes of 1000 actinobacteria strains.</title>
        <authorList>
            <person name="Klenk H.-P."/>
        </authorList>
    </citation>
    <scope>NUCLEOTIDE SEQUENCE [LARGE SCALE GENOMIC DNA]</scope>
    <source>
        <strain evidence="2 3">DSM 43149</strain>
    </source>
</reference>
<accession>A0A7W7HTV7</accession>
<dbReference type="Proteomes" id="UP000578112">
    <property type="component" value="Unassembled WGS sequence"/>
</dbReference>
<comment type="caution">
    <text evidence="2">The sequence shown here is derived from an EMBL/GenBank/DDBJ whole genome shotgun (WGS) entry which is preliminary data.</text>
</comment>
<organism evidence="2 3">
    <name type="scientific">Actinoplanes digitatis</name>
    <dbReference type="NCBI Taxonomy" id="1868"/>
    <lineage>
        <taxon>Bacteria</taxon>
        <taxon>Bacillati</taxon>
        <taxon>Actinomycetota</taxon>
        <taxon>Actinomycetes</taxon>
        <taxon>Micromonosporales</taxon>
        <taxon>Micromonosporaceae</taxon>
        <taxon>Actinoplanes</taxon>
    </lineage>
</organism>
<evidence type="ECO:0000313" key="2">
    <source>
        <dbReference type="EMBL" id="MBB4760697.1"/>
    </source>
</evidence>
<dbReference type="RefSeq" id="WP_184990651.1">
    <property type="nucleotide sequence ID" value="NZ_BOMK01000028.1"/>
</dbReference>
<name>A0A7W7HTV7_9ACTN</name>
<keyword evidence="3" id="KW-1185">Reference proteome</keyword>
<feature type="compositionally biased region" description="Basic and acidic residues" evidence="1">
    <location>
        <begin position="163"/>
        <end position="177"/>
    </location>
</feature>
<feature type="region of interest" description="Disordered" evidence="1">
    <location>
        <begin position="163"/>
        <end position="203"/>
    </location>
</feature>
<proteinExistence type="predicted"/>
<sequence length="203" mass="20490">MAAARSLHEIIAGLTGGAGTSGDLAAALDAGGHPDLPEELLAEAVVSYAGTAPAEVAEHLAPFVMAHGPIAEDDAGAGDIGQLPDLLATAPAGGFGDDPDLTAELDPPIEAGDGAGDALDDVDAEPGWEPLDMAFGHGHGAAPFDDATDGARDDAAIVEAEPTGHADSHHLPMHEELPSPADELWATHTLPDETPEIDDLDDE</sequence>
<gene>
    <name evidence="2" type="ORF">BJ971_001253</name>
</gene>